<sequence>MSFKKIERTKEIDRRRHRKAKLAKLRARYHAAKTEAERKDIYSRAARLSPWLSVEEFANPSTAAVTAQ</sequence>
<evidence type="ECO:0008006" key="4">
    <source>
        <dbReference type="Google" id="ProtNLM"/>
    </source>
</evidence>
<dbReference type="InterPro" id="IPR046479">
    <property type="entry name" value="DUF6800"/>
</dbReference>
<dbReference type="Proteomes" id="UP001054846">
    <property type="component" value="Chromosome"/>
</dbReference>
<organism evidence="2 3">
    <name type="scientific">Gloeobacter morelensis MG652769</name>
    <dbReference type="NCBI Taxonomy" id="2781736"/>
    <lineage>
        <taxon>Bacteria</taxon>
        <taxon>Bacillati</taxon>
        <taxon>Cyanobacteriota</taxon>
        <taxon>Cyanophyceae</taxon>
        <taxon>Gloeobacterales</taxon>
        <taxon>Gloeobacteraceae</taxon>
        <taxon>Gloeobacter</taxon>
        <taxon>Gloeobacter morelensis</taxon>
    </lineage>
</organism>
<protein>
    <recommendedName>
        <fullName evidence="4">30S ribosomal protein S14</fullName>
    </recommendedName>
</protein>
<feature type="compositionally biased region" description="Basic and acidic residues" evidence="1">
    <location>
        <begin position="1"/>
        <end position="14"/>
    </location>
</feature>
<gene>
    <name evidence="2" type="ORF">ISF26_06795</name>
</gene>
<dbReference type="EMBL" id="CP063845">
    <property type="protein sequence ID" value="UFP97113.1"/>
    <property type="molecule type" value="Genomic_DNA"/>
</dbReference>
<dbReference type="Pfam" id="PF20607">
    <property type="entry name" value="DUF6800"/>
    <property type="match status" value="1"/>
</dbReference>
<proteinExistence type="predicted"/>
<evidence type="ECO:0000256" key="1">
    <source>
        <dbReference type="SAM" id="MobiDB-lite"/>
    </source>
</evidence>
<keyword evidence="3" id="KW-1185">Reference proteome</keyword>
<dbReference type="RefSeq" id="WP_230843156.1">
    <property type="nucleotide sequence ID" value="NZ_CP063845.1"/>
</dbReference>
<reference evidence="2 3" key="1">
    <citation type="journal article" date="2021" name="Genome Biol. Evol.">
        <title>Complete Genome Sequencing of a Novel Gloeobacter Species from a Waterfall Cave in Mexico.</title>
        <authorList>
            <person name="Saw J.H."/>
            <person name="Cardona T."/>
            <person name="Montejano G."/>
        </authorList>
    </citation>
    <scope>NUCLEOTIDE SEQUENCE [LARGE SCALE GENOMIC DNA]</scope>
    <source>
        <strain evidence="2">MG652769</strain>
    </source>
</reference>
<evidence type="ECO:0000313" key="3">
    <source>
        <dbReference type="Proteomes" id="UP001054846"/>
    </source>
</evidence>
<accession>A0ABY3PUE8</accession>
<feature type="region of interest" description="Disordered" evidence="1">
    <location>
        <begin position="1"/>
        <end position="26"/>
    </location>
</feature>
<name>A0ABY3PUE8_9CYAN</name>
<evidence type="ECO:0000313" key="2">
    <source>
        <dbReference type="EMBL" id="UFP97113.1"/>
    </source>
</evidence>
<feature type="compositionally biased region" description="Basic residues" evidence="1">
    <location>
        <begin position="15"/>
        <end position="26"/>
    </location>
</feature>